<evidence type="ECO:0000256" key="2">
    <source>
        <dbReference type="ARBA" id="ARBA00023125"/>
    </source>
</evidence>
<reference evidence="6" key="1">
    <citation type="submission" date="2023-04" db="EMBL/GenBank/DDBJ databases">
        <title>Comparative genomic analysis of Cohnella hashimotonis sp. nov., isolated from the International Space Station.</title>
        <authorList>
            <person name="Venkateswaran K."/>
            <person name="Simpson A."/>
        </authorList>
    </citation>
    <scope>NUCLEOTIDE SEQUENCE</scope>
    <source>
        <strain evidence="6">F6_2S_P_1</strain>
    </source>
</reference>
<evidence type="ECO:0000313" key="6">
    <source>
        <dbReference type="EMBL" id="MDI4649529.1"/>
    </source>
</evidence>
<dbReference type="PANTHER" id="PTHR43280:SF28">
    <property type="entry name" value="HTH-TYPE TRANSCRIPTIONAL ACTIVATOR RHAS"/>
    <property type="match status" value="1"/>
</dbReference>
<protein>
    <submittedName>
        <fullName evidence="6">Helix-turn-helix domain-containing protein</fullName>
    </submittedName>
</protein>
<dbReference type="InterPro" id="IPR037923">
    <property type="entry name" value="HTH-like"/>
</dbReference>
<dbReference type="Pfam" id="PF01497">
    <property type="entry name" value="Peripla_BP_2"/>
    <property type="match status" value="1"/>
</dbReference>
<dbReference type="SUPFAM" id="SSF51215">
    <property type="entry name" value="Regulatory protein AraC"/>
    <property type="match status" value="1"/>
</dbReference>
<comment type="caution">
    <text evidence="6">The sequence shown here is derived from an EMBL/GenBank/DDBJ whole genome shotgun (WGS) entry which is preliminary data.</text>
</comment>
<dbReference type="InterPro" id="IPR018062">
    <property type="entry name" value="HTH_AraC-typ_CS"/>
</dbReference>
<dbReference type="EMBL" id="JAGRPV010000001">
    <property type="protein sequence ID" value="MDI4649529.1"/>
    <property type="molecule type" value="Genomic_DNA"/>
</dbReference>
<dbReference type="Gene3D" id="3.40.50.1980">
    <property type="entry name" value="Nitrogenase molybdenum iron protein domain"/>
    <property type="match status" value="1"/>
</dbReference>
<proteinExistence type="predicted"/>
<dbReference type="InterPro" id="IPR018060">
    <property type="entry name" value="HTH_AraC"/>
</dbReference>
<dbReference type="PROSITE" id="PS00041">
    <property type="entry name" value="HTH_ARAC_FAMILY_1"/>
    <property type="match status" value="1"/>
</dbReference>
<feature type="domain" description="Fe/B12 periplasmic-binding" evidence="5">
    <location>
        <begin position="245"/>
        <end position="517"/>
    </location>
</feature>
<dbReference type="Proteomes" id="UP001161691">
    <property type="component" value="Unassembled WGS sequence"/>
</dbReference>
<sequence>MYERLPVLIAIAGGGGVLRTDGGSYELAAGSVVLLPANAAAELVADPAFPLHAYKLAIGTREPVGAARTGAAVRNSEAVSGTAIQYFPYEPDIAAQAEELYVHRSPGSEIRHIRNQILLHQIILRLLERQEAAHAAGVQPSMARSVAYMETHYSDKITRELLAEIAGVSASHYSMLFKQRTGFSLSDYLSRLRVHRAKELLLGGTGTLREIAQKVGYKDEFYLSRRFKQQTGEPPSDYGRESFGRVAVWLTPYAVHLQTLGLDPAVLVSDSGEYLSKTDPLERITMTIVDAASSAEEVKAALLANRVELVIAASLHLHQCGLSPDHLRVVAPIAEIPWMEFGWQAHLRLIARFVQQSDRAERWLADFEKEEQAARAIVSQSASADEVITILVIKPEHLFVYGARNAGYVIYQSLGLRPPAKIAREIGKLGDQFHSVPIRTSELADYAGDRILVIVFPDVRGSTAHSEAVFRSADWQELAAVQAGRVHALDHSEWIPYNPVSIRLQLRRALALLSDEQ</sequence>
<dbReference type="InterPro" id="IPR002491">
    <property type="entry name" value="ABC_transptr_periplasmic_BD"/>
</dbReference>
<evidence type="ECO:0000259" key="5">
    <source>
        <dbReference type="PROSITE" id="PS50983"/>
    </source>
</evidence>
<keyword evidence="1" id="KW-0805">Transcription regulation</keyword>
<organism evidence="6 7">
    <name type="scientific">Cohnella hashimotonis</name>
    <dbReference type="NCBI Taxonomy" id="2826895"/>
    <lineage>
        <taxon>Bacteria</taxon>
        <taxon>Bacillati</taxon>
        <taxon>Bacillota</taxon>
        <taxon>Bacilli</taxon>
        <taxon>Bacillales</taxon>
        <taxon>Paenibacillaceae</taxon>
        <taxon>Cohnella</taxon>
    </lineage>
</organism>
<dbReference type="RefSeq" id="WP_282912152.1">
    <property type="nucleotide sequence ID" value="NZ_JAGRPV010000001.1"/>
</dbReference>
<feature type="domain" description="HTH araC/xylS-type" evidence="4">
    <location>
        <begin position="143"/>
        <end position="241"/>
    </location>
</feature>
<keyword evidence="2" id="KW-0238">DNA-binding</keyword>
<evidence type="ECO:0000259" key="4">
    <source>
        <dbReference type="PROSITE" id="PS01124"/>
    </source>
</evidence>
<keyword evidence="3" id="KW-0804">Transcription</keyword>
<dbReference type="SMART" id="SM00342">
    <property type="entry name" value="HTH_ARAC"/>
    <property type="match status" value="1"/>
</dbReference>
<name>A0ABT6TS33_9BACL</name>
<evidence type="ECO:0000313" key="7">
    <source>
        <dbReference type="Proteomes" id="UP001161691"/>
    </source>
</evidence>
<evidence type="ECO:0000256" key="3">
    <source>
        <dbReference type="ARBA" id="ARBA00023163"/>
    </source>
</evidence>
<dbReference type="InterPro" id="IPR009057">
    <property type="entry name" value="Homeodomain-like_sf"/>
</dbReference>
<dbReference type="CDD" id="cd00636">
    <property type="entry name" value="TroA-like"/>
    <property type="match status" value="1"/>
</dbReference>
<dbReference type="Pfam" id="PF12833">
    <property type="entry name" value="HTH_18"/>
    <property type="match status" value="1"/>
</dbReference>
<accession>A0ABT6TS33</accession>
<dbReference type="Gene3D" id="1.10.10.60">
    <property type="entry name" value="Homeodomain-like"/>
    <property type="match status" value="2"/>
</dbReference>
<dbReference type="SUPFAM" id="SSF46689">
    <property type="entry name" value="Homeodomain-like"/>
    <property type="match status" value="2"/>
</dbReference>
<evidence type="ECO:0000256" key="1">
    <source>
        <dbReference type="ARBA" id="ARBA00023015"/>
    </source>
</evidence>
<dbReference type="PANTHER" id="PTHR43280">
    <property type="entry name" value="ARAC-FAMILY TRANSCRIPTIONAL REGULATOR"/>
    <property type="match status" value="1"/>
</dbReference>
<dbReference type="SUPFAM" id="SSF53807">
    <property type="entry name" value="Helical backbone' metal receptor"/>
    <property type="match status" value="1"/>
</dbReference>
<gene>
    <name evidence="6" type="ORF">KB449_31665</name>
</gene>
<keyword evidence="7" id="KW-1185">Reference proteome</keyword>
<dbReference type="PROSITE" id="PS01124">
    <property type="entry name" value="HTH_ARAC_FAMILY_2"/>
    <property type="match status" value="1"/>
</dbReference>
<dbReference type="PROSITE" id="PS50983">
    <property type="entry name" value="FE_B12_PBP"/>
    <property type="match status" value="1"/>
</dbReference>